<keyword evidence="2" id="KW-1185">Reference proteome</keyword>
<dbReference type="OrthoDB" id="8535650at2"/>
<comment type="caution">
    <text evidence="1">The sequence shown here is derived from an EMBL/GenBank/DDBJ whole genome shotgun (WGS) entry which is preliminary data.</text>
</comment>
<name>A0A4Q7LVG1_9BURK</name>
<gene>
    <name evidence="1" type="ORF">EV685_0202</name>
</gene>
<dbReference type="Gene3D" id="3.15.10.40">
    <property type="entry name" value="Uncharacterised protein PF07273, DUF1439"/>
    <property type="match status" value="1"/>
</dbReference>
<dbReference type="RefSeq" id="WP_130480138.1">
    <property type="nucleotide sequence ID" value="NZ_SGWV01000007.1"/>
</dbReference>
<dbReference type="AlphaFoldDB" id="A0A4Q7LVG1"/>
<sequence length="211" mass="23153">MKNLTDVDCRGAADPARRAHLLRALSWAGAAPLLALGGCASAGAQGIQGIQREWNLSQIDLLNAVAPRFPLKRRVGEIFDLHLLRPKLKLRPADNKLVFGCDVGVDETLFSRRTFDGNLTFATGLRYQASDGTVRLDGVRGETFSIAGLPGRIAEAVERVGPRVVEEVLQDHEVHRFNDRLREGIKLLGMQPGDFRVTDAGVRMRLVPIPL</sequence>
<proteinExistence type="predicted"/>
<accession>A0A4Q7LVG1</accession>
<evidence type="ECO:0000313" key="2">
    <source>
        <dbReference type="Proteomes" id="UP000293433"/>
    </source>
</evidence>
<organism evidence="1 2">
    <name type="scientific">Sphaerotilus mobilis</name>
    <dbReference type="NCBI Taxonomy" id="47994"/>
    <lineage>
        <taxon>Bacteria</taxon>
        <taxon>Pseudomonadati</taxon>
        <taxon>Pseudomonadota</taxon>
        <taxon>Betaproteobacteria</taxon>
        <taxon>Burkholderiales</taxon>
        <taxon>Sphaerotilaceae</taxon>
        <taxon>Sphaerotilus</taxon>
    </lineage>
</organism>
<dbReference type="Proteomes" id="UP000293433">
    <property type="component" value="Unassembled WGS sequence"/>
</dbReference>
<protein>
    <recommendedName>
        <fullName evidence="3">DUF1439 domain-containing protein</fullName>
    </recommendedName>
</protein>
<dbReference type="EMBL" id="SGWV01000007">
    <property type="protein sequence ID" value="RZS57928.1"/>
    <property type="molecule type" value="Genomic_DNA"/>
</dbReference>
<evidence type="ECO:0000313" key="1">
    <source>
        <dbReference type="EMBL" id="RZS57928.1"/>
    </source>
</evidence>
<evidence type="ECO:0008006" key="3">
    <source>
        <dbReference type="Google" id="ProtNLM"/>
    </source>
</evidence>
<reference evidence="1 2" key="1">
    <citation type="submission" date="2019-02" db="EMBL/GenBank/DDBJ databases">
        <title>Genomic Encyclopedia of Type Strains, Phase IV (KMG-IV): sequencing the most valuable type-strain genomes for metagenomic binning, comparative biology and taxonomic classification.</title>
        <authorList>
            <person name="Goeker M."/>
        </authorList>
    </citation>
    <scope>NUCLEOTIDE SEQUENCE [LARGE SCALE GENOMIC DNA]</scope>
    <source>
        <strain evidence="1 2">DSM 10617</strain>
    </source>
</reference>